<feature type="non-terminal residue" evidence="4">
    <location>
        <position position="1"/>
    </location>
</feature>
<proteinExistence type="predicted"/>
<sequence length="358" mass="39779">MVYKTPIEDFKYNLEMLEYNSLVSNIDKFKDYDAETLLSIVGEIGRLNEQEALSSNKIGDREGLKYIPNGKEGPEVQTPDSYKSLYKIVRDSGYVGATMPEKYGGGGAPFTIAILSGEIGIASNMAFYMGPGLSHGAMKTILKKADTKLKETYLPRMISGEWMGTMCLTEPQCGTDLGLIKSSAVAEDDHYRLNGQKIWISFGEHDLTENIIHLVLARLPDAPEGIKGISLFLVPKRLEDNSRNTIFCGGLEHKLGINSSPTCVMNLEDAKGWLVGEEHKGMEAMFLMMNDARLKVGLQGIAMSEISYQNALDFAKERKQMRSVVKEKQDKSSKADNIIVHPDVRRMLMNVKSTTEAM</sequence>
<organism evidence="4">
    <name type="scientific">marine metagenome</name>
    <dbReference type="NCBI Taxonomy" id="408172"/>
    <lineage>
        <taxon>unclassified sequences</taxon>
        <taxon>metagenomes</taxon>
        <taxon>ecological metagenomes</taxon>
    </lineage>
</organism>
<dbReference type="Gene3D" id="1.10.540.10">
    <property type="entry name" value="Acyl-CoA dehydrogenase/oxidase, N-terminal domain"/>
    <property type="match status" value="1"/>
</dbReference>
<evidence type="ECO:0000256" key="1">
    <source>
        <dbReference type="ARBA" id="ARBA00022630"/>
    </source>
</evidence>
<dbReference type="AlphaFoldDB" id="A0A381YZE6"/>
<dbReference type="GO" id="GO:0016627">
    <property type="term" value="F:oxidoreductase activity, acting on the CH-CH group of donors"/>
    <property type="evidence" value="ECO:0007669"/>
    <property type="project" value="InterPro"/>
</dbReference>
<dbReference type="GO" id="GO:0050660">
    <property type="term" value="F:flavin adenine dinucleotide binding"/>
    <property type="evidence" value="ECO:0007669"/>
    <property type="project" value="InterPro"/>
</dbReference>
<dbReference type="SUPFAM" id="SSF47203">
    <property type="entry name" value="Acyl-CoA dehydrogenase C-terminal domain-like"/>
    <property type="match status" value="1"/>
</dbReference>
<evidence type="ECO:0000259" key="3">
    <source>
        <dbReference type="Pfam" id="PF02771"/>
    </source>
</evidence>
<dbReference type="InterPro" id="IPR037069">
    <property type="entry name" value="AcylCoA_DH/ox_N_sf"/>
</dbReference>
<dbReference type="SUPFAM" id="SSF56645">
    <property type="entry name" value="Acyl-CoA dehydrogenase NM domain-like"/>
    <property type="match status" value="1"/>
</dbReference>
<dbReference type="Pfam" id="PF02770">
    <property type="entry name" value="Acyl-CoA_dh_M"/>
    <property type="match status" value="1"/>
</dbReference>
<protein>
    <recommendedName>
        <fullName evidence="5">Acyl-CoA dehydrogenase</fullName>
    </recommendedName>
</protein>
<evidence type="ECO:0008006" key="5">
    <source>
        <dbReference type="Google" id="ProtNLM"/>
    </source>
</evidence>
<reference evidence="4" key="1">
    <citation type="submission" date="2018-05" db="EMBL/GenBank/DDBJ databases">
        <authorList>
            <person name="Lanie J.A."/>
            <person name="Ng W.-L."/>
            <person name="Kazmierczak K.M."/>
            <person name="Andrzejewski T.M."/>
            <person name="Davidsen T.M."/>
            <person name="Wayne K.J."/>
            <person name="Tettelin H."/>
            <person name="Glass J.I."/>
            <person name="Rusch D."/>
            <person name="Podicherti R."/>
            <person name="Tsui H.-C.T."/>
            <person name="Winkler M.E."/>
        </authorList>
    </citation>
    <scope>NUCLEOTIDE SEQUENCE</scope>
</reference>
<keyword evidence="1" id="KW-0285">Flavoprotein</keyword>
<dbReference type="EMBL" id="UINC01019444">
    <property type="protein sequence ID" value="SVA82319.1"/>
    <property type="molecule type" value="Genomic_DNA"/>
</dbReference>
<dbReference type="InterPro" id="IPR006091">
    <property type="entry name" value="Acyl-CoA_Oxase/DH_mid-dom"/>
</dbReference>
<dbReference type="InterPro" id="IPR052166">
    <property type="entry name" value="Diverse_Acyl-CoA_DH"/>
</dbReference>
<dbReference type="FunFam" id="2.40.110.10:FF:000031">
    <property type="entry name" value="Acyl-CoA dehydrogenase, putative"/>
    <property type="match status" value="1"/>
</dbReference>
<dbReference type="Gene3D" id="2.40.110.10">
    <property type="entry name" value="Butyryl-CoA Dehydrogenase, subunit A, domain 2"/>
    <property type="match status" value="1"/>
</dbReference>
<dbReference type="InterPro" id="IPR013786">
    <property type="entry name" value="AcylCoA_DH/ox_N"/>
</dbReference>
<dbReference type="Gene3D" id="1.20.140.10">
    <property type="entry name" value="Butyryl-CoA Dehydrogenase, subunit A, domain 3"/>
    <property type="match status" value="1"/>
</dbReference>
<dbReference type="PANTHER" id="PTHR42803:SF1">
    <property type="entry name" value="BROAD-SPECIFICITY LINEAR ACYL-COA DEHYDROGENASE FADE5"/>
    <property type="match status" value="1"/>
</dbReference>
<dbReference type="InterPro" id="IPR009100">
    <property type="entry name" value="AcylCoA_DH/oxidase_NM_dom_sf"/>
</dbReference>
<dbReference type="Pfam" id="PF02771">
    <property type="entry name" value="Acyl-CoA_dh_N"/>
    <property type="match status" value="1"/>
</dbReference>
<gene>
    <name evidence="4" type="ORF">METZ01_LOCUS135173</name>
</gene>
<dbReference type="InterPro" id="IPR036250">
    <property type="entry name" value="AcylCo_DH-like_C"/>
</dbReference>
<evidence type="ECO:0000313" key="4">
    <source>
        <dbReference type="EMBL" id="SVA82319.1"/>
    </source>
</evidence>
<feature type="non-terminal residue" evidence="4">
    <location>
        <position position="358"/>
    </location>
</feature>
<name>A0A381YZE6_9ZZZZ</name>
<accession>A0A381YZE6</accession>
<evidence type="ECO:0000259" key="2">
    <source>
        <dbReference type="Pfam" id="PF02770"/>
    </source>
</evidence>
<feature type="domain" description="Acyl-CoA dehydrogenase/oxidase N-terminal" evidence="3">
    <location>
        <begin position="83"/>
        <end position="161"/>
    </location>
</feature>
<dbReference type="PANTHER" id="PTHR42803">
    <property type="entry name" value="ACYL-COA DEHYDROGENASE"/>
    <property type="match status" value="1"/>
</dbReference>
<dbReference type="InterPro" id="IPR046373">
    <property type="entry name" value="Acyl-CoA_Oxase/DH_mid-dom_sf"/>
</dbReference>
<feature type="domain" description="Acyl-CoA oxidase/dehydrogenase middle" evidence="2">
    <location>
        <begin position="166"/>
        <end position="269"/>
    </location>
</feature>